<keyword evidence="2" id="KW-1185">Reference proteome</keyword>
<dbReference type="Proteomes" id="UP000789702">
    <property type="component" value="Unassembled WGS sequence"/>
</dbReference>
<name>A0ACA9KVR9_9GLOM</name>
<evidence type="ECO:0000313" key="1">
    <source>
        <dbReference type="EMBL" id="CAG8493820.1"/>
    </source>
</evidence>
<protein>
    <submittedName>
        <fullName evidence="1">13426_t:CDS:1</fullName>
    </submittedName>
</protein>
<gene>
    <name evidence="1" type="ORF">DHETER_LOCUS2681</name>
</gene>
<accession>A0ACA9KVR9</accession>
<dbReference type="EMBL" id="CAJVPU010002044">
    <property type="protein sequence ID" value="CAG8493820.1"/>
    <property type="molecule type" value="Genomic_DNA"/>
</dbReference>
<organism evidence="1 2">
    <name type="scientific">Dentiscutata heterogama</name>
    <dbReference type="NCBI Taxonomy" id="1316150"/>
    <lineage>
        <taxon>Eukaryota</taxon>
        <taxon>Fungi</taxon>
        <taxon>Fungi incertae sedis</taxon>
        <taxon>Mucoromycota</taxon>
        <taxon>Glomeromycotina</taxon>
        <taxon>Glomeromycetes</taxon>
        <taxon>Diversisporales</taxon>
        <taxon>Gigasporaceae</taxon>
        <taxon>Dentiscutata</taxon>
    </lineage>
</organism>
<comment type="caution">
    <text evidence="1">The sequence shown here is derived from an EMBL/GenBank/DDBJ whole genome shotgun (WGS) entry which is preliminary data.</text>
</comment>
<sequence length="178" mass="21418">MSLPSTVNDFKPVYNLVELKLENYKENELVLDTIYELKLFFQNPNNCTCYQIPKQKDLRTCFEKLCRINNYLLCTLQNYLQLNGLTERVYRNTGRASKTDSRVFLDLAIIFLIKQFLVQYRTIHRFSSLLRHQDNSSIFIYLLTGQIYVSVYNEYKKNFYLTHNKSEKIILYFIFRKL</sequence>
<reference evidence="1" key="1">
    <citation type="submission" date="2021-06" db="EMBL/GenBank/DDBJ databases">
        <authorList>
            <person name="Kallberg Y."/>
            <person name="Tangrot J."/>
            <person name="Rosling A."/>
        </authorList>
    </citation>
    <scope>NUCLEOTIDE SEQUENCE</scope>
    <source>
        <strain evidence="1">IL203A</strain>
    </source>
</reference>
<evidence type="ECO:0000313" key="2">
    <source>
        <dbReference type="Proteomes" id="UP000789702"/>
    </source>
</evidence>
<proteinExistence type="predicted"/>